<name>A0A401TBM4_CHIPU</name>
<comment type="caution">
    <text evidence="2">The sequence shown here is derived from an EMBL/GenBank/DDBJ whole genome shotgun (WGS) entry which is preliminary data.</text>
</comment>
<keyword evidence="1" id="KW-0472">Membrane</keyword>
<dbReference type="InterPro" id="IPR013783">
    <property type="entry name" value="Ig-like_fold"/>
</dbReference>
<dbReference type="Gene3D" id="2.60.40.10">
    <property type="entry name" value="Immunoglobulins"/>
    <property type="match status" value="1"/>
</dbReference>
<protein>
    <recommendedName>
        <fullName evidence="4">Immunoglobulin I-set domain-containing protein</fullName>
    </recommendedName>
</protein>
<evidence type="ECO:0000313" key="3">
    <source>
        <dbReference type="Proteomes" id="UP000287033"/>
    </source>
</evidence>
<sequence length="93" mass="10452">MLLRNGSTSYHVTADGGELVIHSFQRDDVGRYHCAAINKGINNTILNMTSDYIKFTLRAWRYSKEIVMSLLPLLLLAGLIVLGCYIHRRATGL</sequence>
<evidence type="ECO:0008006" key="4">
    <source>
        <dbReference type="Google" id="ProtNLM"/>
    </source>
</evidence>
<accession>A0A401TBM4</accession>
<gene>
    <name evidence="2" type="ORF">chiPu_0024414</name>
</gene>
<feature type="transmembrane region" description="Helical" evidence="1">
    <location>
        <begin position="66"/>
        <end position="86"/>
    </location>
</feature>
<keyword evidence="1" id="KW-1133">Transmembrane helix</keyword>
<organism evidence="2 3">
    <name type="scientific">Chiloscyllium punctatum</name>
    <name type="common">Brownbanded bambooshark</name>
    <name type="synonym">Hemiscyllium punctatum</name>
    <dbReference type="NCBI Taxonomy" id="137246"/>
    <lineage>
        <taxon>Eukaryota</taxon>
        <taxon>Metazoa</taxon>
        <taxon>Chordata</taxon>
        <taxon>Craniata</taxon>
        <taxon>Vertebrata</taxon>
        <taxon>Chondrichthyes</taxon>
        <taxon>Elasmobranchii</taxon>
        <taxon>Galeomorphii</taxon>
        <taxon>Galeoidea</taxon>
        <taxon>Orectolobiformes</taxon>
        <taxon>Hemiscylliidae</taxon>
        <taxon>Chiloscyllium</taxon>
    </lineage>
</organism>
<keyword evidence="1" id="KW-0812">Transmembrane</keyword>
<dbReference type="SUPFAM" id="SSF48726">
    <property type="entry name" value="Immunoglobulin"/>
    <property type="match status" value="1"/>
</dbReference>
<evidence type="ECO:0000256" key="1">
    <source>
        <dbReference type="SAM" id="Phobius"/>
    </source>
</evidence>
<evidence type="ECO:0000313" key="2">
    <source>
        <dbReference type="EMBL" id="GCC40039.1"/>
    </source>
</evidence>
<dbReference type="AlphaFoldDB" id="A0A401TBM4"/>
<dbReference type="Proteomes" id="UP000287033">
    <property type="component" value="Unassembled WGS sequence"/>
</dbReference>
<keyword evidence="3" id="KW-1185">Reference proteome</keyword>
<proteinExistence type="predicted"/>
<dbReference type="EMBL" id="BEZZ01038996">
    <property type="protein sequence ID" value="GCC40039.1"/>
    <property type="molecule type" value="Genomic_DNA"/>
</dbReference>
<dbReference type="InterPro" id="IPR036179">
    <property type="entry name" value="Ig-like_dom_sf"/>
</dbReference>
<reference evidence="2 3" key="1">
    <citation type="journal article" date="2018" name="Nat. Ecol. Evol.">
        <title>Shark genomes provide insights into elasmobranch evolution and the origin of vertebrates.</title>
        <authorList>
            <person name="Hara Y"/>
            <person name="Yamaguchi K"/>
            <person name="Onimaru K"/>
            <person name="Kadota M"/>
            <person name="Koyanagi M"/>
            <person name="Keeley SD"/>
            <person name="Tatsumi K"/>
            <person name="Tanaka K"/>
            <person name="Motone F"/>
            <person name="Kageyama Y"/>
            <person name="Nozu R"/>
            <person name="Adachi N"/>
            <person name="Nishimura O"/>
            <person name="Nakagawa R"/>
            <person name="Tanegashima C"/>
            <person name="Kiyatake I"/>
            <person name="Matsumoto R"/>
            <person name="Murakumo K"/>
            <person name="Nishida K"/>
            <person name="Terakita A"/>
            <person name="Kuratani S"/>
            <person name="Sato K"/>
            <person name="Hyodo S Kuraku.S."/>
        </authorList>
    </citation>
    <scope>NUCLEOTIDE SEQUENCE [LARGE SCALE GENOMIC DNA]</scope>
</reference>